<evidence type="ECO:0000313" key="2">
    <source>
        <dbReference type="Proteomes" id="UP000215441"/>
    </source>
</evidence>
<dbReference type="Proteomes" id="UP000215441">
    <property type="component" value="Unassembled WGS sequence"/>
</dbReference>
<organism evidence="1 2">
    <name type="scientific">Acidovorax kalamii</name>
    <dbReference type="NCBI Taxonomy" id="2004485"/>
    <lineage>
        <taxon>Bacteria</taxon>
        <taxon>Pseudomonadati</taxon>
        <taxon>Pseudomonadota</taxon>
        <taxon>Betaproteobacteria</taxon>
        <taxon>Burkholderiales</taxon>
        <taxon>Comamonadaceae</taxon>
        <taxon>Acidovorax</taxon>
    </lineage>
</organism>
<dbReference type="OrthoDB" id="6120755at2"/>
<dbReference type="AlphaFoldDB" id="A0A235EJP3"/>
<dbReference type="RefSeq" id="WP_094291006.1">
    <property type="nucleotide sequence ID" value="NZ_NOIG01000011.1"/>
</dbReference>
<protein>
    <recommendedName>
        <fullName evidence="3">Ribosomal protein S3AE</fullName>
    </recommendedName>
</protein>
<gene>
    <name evidence="1" type="ORF">CBY09_18355</name>
</gene>
<reference evidence="1 2" key="1">
    <citation type="submission" date="2017-07" db="EMBL/GenBank/DDBJ databases">
        <title>Acidovorax KNDSW TSA 6 genome sequence and assembly.</title>
        <authorList>
            <person name="Mayilraj S."/>
        </authorList>
    </citation>
    <scope>NUCLEOTIDE SEQUENCE [LARGE SCALE GENOMIC DNA]</scope>
    <source>
        <strain evidence="1 2">KNDSW-TSA6</strain>
    </source>
</reference>
<proteinExistence type="predicted"/>
<evidence type="ECO:0008006" key="3">
    <source>
        <dbReference type="Google" id="ProtNLM"/>
    </source>
</evidence>
<sequence>MPLPSFPIRTECPPGTCVCDRDALLQAPSGDVRILMLTRTEEKKMLDRLENLASLADLRKMQERMEQQLGIRLSITQSPHEVRSLRGIAILVHEQPGLCRKTRQAIPAAIKKSMDAQPQITFDLLDEGGLFGGL</sequence>
<accession>A0A235EJP3</accession>
<dbReference type="EMBL" id="NOIG01000011">
    <property type="protein sequence ID" value="OYD48777.1"/>
    <property type="molecule type" value="Genomic_DNA"/>
</dbReference>
<comment type="caution">
    <text evidence="1">The sequence shown here is derived from an EMBL/GenBank/DDBJ whole genome shotgun (WGS) entry which is preliminary data.</text>
</comment>
<keyword evidence="2" id="KW-1185">Reference proteome</keyword>
<evidence type="ECO:0000313" key="1">
    <source>
        <dbReference type="EMBL" id="OYD48777.1"/>
    </source>
</evidence>
<name>A0A235EJP3_9BURK</name>